<evidence type="ECO:0000313" key="2">
    <source>
        <dbReference type="EMBL" id="AYV76876.1"/>
    </source>
</evidence>
<feature type="compositionally biased region" description="Low complexity" evidence="1">
    <location>
        <begin position="106"/>
        <end position="123"/>
    </location>
</feature>
<reference evidence="2" key="1">
    <citation type="submission" date="2018-10" db="EMBL/GenBank/DDBJ databases">
        <title>Hidden diversity of soil giant viruses.</title>
        <authorList>
            <person name="Schulz F."/>
            <person name="Alteio L."/>
            <person name="Goudeau D."/>
            <person name="Ryan E.M."/>
            <person name="Malmstrom R.R."/>
            <person name="Blanchard J."/>
            <person name="Woyke T."/>
        </authorList>
    </citation>
    <scope>NUCLEOTIDE SEQUENCE</scope>
    <source>
        <strain evidence="2">BAV1</strain>
    </source>
</reference>
<name>A0A3G4ZPQ7_9VIRU</name>
<accession>A0A3G4ZPQ7</accession>
<feature type="compositionally biased region" description="Polar residues" evidence="1">
    <location>
        <begin position="1"/>
        <end position="36"/>
    </location>
</feature>
<organism evidence="2">
    <name type="scientific">Barrevirus sp</name>
    <dbReference type="NCBI Taxonomy" id="2487763"/>
    <lineage>
        <taxon>Viruses</taxon>
        <taxon>Varidnaviria</taxon>
        <taxon>Bamfordvirae</taxon>
        <taxon>Nucleocytoviricota</taxon>
        <taxon>Megaviricetes</taxon>
        <taxon>Imitervirales</taxon>
        <taxon>Mimiviridae</taxon>
        <taxon>Klosneuvirinae</taxon>
    </lineage>
</organism>
<proteinExistence type="predicted"/>
<evidence type="ECO:0000256" key="1">
    <source>
        <dbReference type="SAM" id="MobiDB-lite"/>
    </source>
</evidence>
<dbReference type="EMBL" id="MK071999">
    <property type="protein sequence ID" value="AYV76876.1"/>
    <property type="molecule type" value="Genomic_DNA"/>
</dbReference>
<feature type="compositionally biased region" description="Basic and acidic residues" evidence="1">
    <location>
        <begin position="37"/>
        <end position="50"/>
    </location>
</feature>
<sequence length="475" mass="54462">MNSPNRQFNNGNNGPRIRQNQGSTSGPGQQFYQGRSHQSDQEPRSNRNDYPDQQITNDRPPPPLHRGSFNGGFNGGHGRGNNNNNGGGGGRGNNNAGRGNGGRGRGNNNYNNNGYRKNNYNNYQQNDKETDNDNIQGKIKEELINYIYNTITLSNYKYKLIEFDYDLPLLKEKNHLVSPNYNGVHSLLVFIKIQDKFMSVIIDRKTLTYRLDQINYNSVKTITVSIRLDQEVYNGTIIDGVLLYNNNDTNKTFVVNDIYYLRGKDVSADKIQNKMRNFSTYLETVGNPDTDLENLTLIPNKVFELKDIEQLINTYIPKSKNCRAIKGLTFYPEYSGTKLIYLYNNSAQDQNKEVPQSNSVVSQQDDKKVVLEQVVKESIVDAVFKMKKTDIVDVYTLFLGERYQEDGKTMFKYIKVGIAYIPTKECSFFCKEAFTKGETDAILIKCKYDRQKGRWIPNELAKDRKRSDLIQDVMK</sequence>
<feature type="compositionally biased region" description="Gly residues" evidence="1">
    <location>
        <begin position="69"/>
        <end position="105"/>
    </location>
</feature>
<feature type="region of interest" description="Disordered" evidence="1">
    <location>
        <begin position="1"/>
        <end position="132"/>
    </location>
</feature>
<dbReference type="Gene3D" id="3.30.470.30">
    <property type="entry name" value="DNA ligase/mRNA capping enzyme"/>
    <property type="match status" value="1"/>
</dbReference>
<gene>
    <name evidence="2" type="ORF">Barrevirus2_29</name>
</gene>
<protein>
    <submittedName>
        <fullName evidence="2">Uncharacterized protein</fullName>
    </submittedName>
</protein>